<dbReference type="PROSITE" id="PS50109">
    <property type="entry name" value="HIS_KIN"/>
    <property type="match status" value="1"/>
</dbReference>
<evidence type="ECO:0000256" key="5">
    <source>
        <dbReference type="ARBA" id="ARBA00022553"/>
    </source>
</evidence>
<feature type="domain" description="Histidine kinase" evidence="18">
    <location>
        <begin position="249"/>
        <end position="465"/>
    </location>
</feature>
<dbReference type="PROSITE" id="PS50885">
    <property type="entry name" value="HAMP"/>
    <property type="match status" value="1"/>
</dbReference>
<evidence type="ECO:0000313" key="20">
    <source>
        <dbReference type="EMBL" id="MFC5407436.1"/>
    </source>
</evidence>
<evidence type="ECO:0000256" key="15">
    <source>
        <dbReference type="ARBA" id="ARBA00037219"/>
    </source>
</evidence>
<evidence type="ECO:0000256" key="10">
    <source>
        <dbReference type="ARBA" id="ARBA00022840"/>
    </source>
</evidence>
<dbReference type="SMART" id="SM00388">
    <property type="entry name" value="HisKA"/>
    <property type="match status" value="1"/>
</dbReference>
<name>A0ABW0I1N3_9BACL</name>
<dbReference type="RefSeq" id="WP_378140095.1">
    <property type="nucleotide sequence ID" value="NZ_JBHSMI010000067.1"/>
</dbReference>
<evidence type="ECO:0000256" key="12">
    <source>
        <dbReference type="ARBA" id="ARBA00023012"/>
    </source>
</evidence>
<dbReference type="InterPro" id="IPR005467">
    <property type="entry name" value="His_kinase_dom"/>
</dbReference>
<dbReference type="SMART" id="SM00304">
    <property type="entry name" value="HAMP"/>
    <property type="match status" value="1"/>
</dbReference>
<evidence type="ECO:0000259" key="19">
    <source>
        <dbReference type="PROSITE" id="PS50885"/>
    </source>
</evidence>
<dbReference type="InterPro" id="IPR004358">
    <property type="entry name" value="Sig_transdc_His_kin-like_C"/>
</dbReference>
<dbReference type="SUPFAM" id="SSF158472">
    <property type="entry name" value="HAMP domain-like"/>
    <property type="match status" value="1"/>
</dbReference>
<dbReference type="SUPFAM" id="SSF47384">
    <property type="entry name" value="Homodimeric domain of signal transducing histidine kinase"/>
    <property type="match status" value="1"/>
</dbReference>
<protein>
    <recommendedName>
        <fullName evidence="16">Heme sensor protein HssS</fullName>
        <ecNumber evidence="3">2.7.13.3</ecNumber>
    </recommendedName>
</protein>
<feature type="transmembrane region" description="Helical" evidence="17">
    <location>
        <begin position="6"/>
        <end position="31"/>
    </location>
</feature>
<keyword evidence="13" id="KW-0843">Virulence</keyword>
<keyword evidence="21" id="KW-1185">Reference proteome</keyword>
<evidence type="ECO:0000313" key="21">
    <source>
        <dbReference type="Proteomes" id="UP001596113"/>
    </source>
</evidence>
<feature type="transmembrane region" description="Helical" evidence="17">
    <location>
        <begin position="163"/>
        <end position="188"/>
    </location>
</feature>
<dbReference type="Gene3D" id="6.10.340.10">
    <property type="match status" value="1"/>
</dbReference>
<dbReference type="InterPro" id="IPR050398">
    <property type="entry name" value="HssS/ArlS-like"/>
</dbReference>
<dbReference type="CDD" id="cd00075">
    <property type="entry name" value="HATPase"/>
    <property type="match status" value="1"/>
</dbReference>
<keyword evidence="4" id="KW-1003">Cell membrane</keyword>
<dbReference type="SMART" id="SM00387">
    <property type="entry name" value="HATPase_c"/>
    <property type="match status" value="1"/>
</dbReference>
<keyword evidence="12" id="KW-0902">Two-component regulatory system</keyword>
<evidence type="ECO:0000256" key="6">
    <source>
        <dbReference type="ARBA" id="ARBA00022679"/>
    </source>
</evidence>
<dbReference type="Gene3D" id="1.10.287.130">
    <property type="match status" value="1"/>
</dbReference>
<dbReference type="InterPro" id="IPR003660">
    <property type="entry name" value="HAMP_dom"/>
</dbReference>
<evidence type="ECO:0000256" key="1">
    <source>
        <dbReference type="ARBA" id="ARBA00000085"/>
    </source>
</evidence>
<dbReference type="InterPro" id="IPR036890">
    <property type="entry name" value="HATPase_C_sf"/>
</dbReference>
<dbReference type="Pfam" id="PF00512">
    <property type="entry name" value="HisKA"/>
    <property type="match status" value="1"/>
</dbReference>
<keyword evidence="8" id="KW-0547">Nucleotide-binding</keyword>
<dbReference type="Pfam" id="PF02518">
    <property type="entry name" value="HATPase_c"/>
    <property type="match status" value="1"/>
</dbReference>
<evidence type="ECO:0000256" key="13">
    <source>
        <dbReference type="ARBA" id="ARBA00023026"/>
    </source>
</evidence>
<dbReference type="Pfam" id="PF00672">
    <property type="entry name" value="HAMP"/>
    <property type="match status" value="1"/>
</dbReference>
<comment type="caution">
    <text evidence="20">The sequence shown here is derived from an EMBL/GenBank/DDBJ whole genome shotgun (WGS) entry which is preliminary data.</text>
</comment>
<feature type="domain" description="HAMP" evidence="19">
    <location>
        <begin position="185"/>
        <end position="241"/>
    </location>
</feature>
<dbReference type="EMBL" id="JBHSMI010000067">
    <property type="protein sequence ID" value="MFC5407436.1"/>
    <property type="molecule type" value="Genomic_DNA"/>
</dbReference>
<comment type="catalytic activity">
    <reaction evidence="1">
        <text>ATP + protein L-histidine = ADP + protein N-phospho-L-histidine.</text>
        <dbReference type="EC" id="2.7.13.3"/>
    </reaction>
</comment>
<keyword evidence="11 17" id="KW-1133">Transmembrane helix</keyword>
<comment type="subcellular location">
    <subcellularLocation>
        <location evidence="2">Cell membrane</location>
        <topology evidence="2">Multi-pass membrane protein</topology>
    </subcellularLocation>
</comment>
<evidence type="ECO:0000256" key="9">
    <source>
        <dbReference type="ARBA" id="ARBA00022777"/>
    </source>
</evidence>
<organism evidence="20 21">
    <name type="scientific">Cohnella soli</name>
    <dbReference type="NCBI Taxonomy" id="425005"/>
    <lineage>
        <taxon>Bacteria</taxon>
        <taxon>Bacillati</taxon>
        <taxon>Bacillota</taxon>
        <taxon>Bacilli</taxon>
        <taxon>Bacillales</taxon>
        <taxon>Paenibacillaceae</taxon>
        <taxon>Cohnella</taxon>
    </lineage>
</organism>
<keyword evidence="14 17" id="KW-0472">Membrane</keyword>
<evidence type="ECO:0000256" key="17">
    <source>
        <dbReference type="SAM" id="Phobius"/>
    </source>
</evidence>
<evidence type="ECO:0000256" key="4">
    <source>
        <dbReference type="ARBA" id="ARBA00022475"/>
    </source>
</evidence>
<dbReference type="EC" id="2.7.13.3" evidence="3"/>
<accession>A0ABW0I1N3</accession>
<evidence type="ECO:0000256" key="16">
    <source>
        <dbReference type="ARBA" id="ARBA00040841"/>
    </source>
</evidence>
<proteinExistence type="predicted"/>
<evidence type="ECO:0000259" key="18">
    <source>
        <dbReference type="PROSITE" id="PS50109"/>
    </source>
</evidence>
<sequence>MKTLYVRIVLTFAAVAFASGIIGIALTNWYYERNMKNDNENKLLAMSRSIVQLHEQNPNVELVAFLEHIADLGFQIYAVDENMQAHSYGAPFKRGVLSDAEIRSVLEGETYRGMEGENRRLQLIGLFENSVRNTIGVPIRTAEGSVALFIRTDMEKQIGEIRIIVAVLLGVTFAASLVLIVMLSRLIVKPLTVLKRATQRIVKGDFDIGAGLASSAGRKDEIGELAKHFAHMARSLGELDRMRQAFVANVSHEFQSPLTSIQGFSRAMLDKRTTPEETDRYLAVIEAESKRLSSLSKQLLKLAELDREGARLQTTTFRLDEQIRTVMITLEWQWSEKKLELDMENMPEIESDADAQLLHEVWLNLLMNAIRFTEPGGRIDVAIREEGDAVAVEISDTGAGIPDDELPYVFDRFHKADKARNRASSGSGLGLSIVRAIVELHGGTVEVRSKLGEGTTFVVRLPQRRTVRQ</sequence>
<dbReference type="CDD" id="cd06225">
    <property type="entry name" value="HAMP"/>
    <property type="match status" value="1"/>
</dbReference>
<keyword evidence="9 20" id="KW-0418">Kinase</keyword>
<dbReference type="PANTHER" id="PTHR45528:SF11">
    <property type="entry name" value="HISTIDINE KINASE"/>
    <property type="match status" value="1"/>
</dbReference>
<gene>
    <name evidence="20" type="ORF">ACFPOF_32295</name>
</gene>
<evidence type="ECO:0000256" key="11">
    <source>
        <dbReference type="ARBA" id="ARBA00022989"/>
    </source>
</evidence>
<dbReference type="GO" id="GO:0016301">
    <property type="term" value="F:kinase activity"/>
    <property type="evidence" value="ECO:0007669"/>
    <property type="project" value="UniProtKB-KW"/>
</dbReference>
<dbReference type="InterPro" id="IPR036097">
    <property type="entry name" value="HisK_dim/P_sf"/>
</dbReference>
<dbReference type="CDD" id="cd00082">
    <property type="entry name" value="HisKA"/>
    <property type="match status" value="1"/>
</dbReference>
<comment type="function">
    <text evidence="15">Member of the two-component regulatory system HssS/HssR involved in intracellular heme homeostasis and tempering of staphylococcal virulence. HssS functions as a heme sensor histidine kinase which is autophosphorylated at a histidine residue and transfers its phosphate group to an aspartate residue of HssR. HssR/HssS activates the expression of hrtAB, an efflux pump, in response to extracellular heme, hemin, hemoglobin or blood.</text>
</comment>
<dbReference type="PRINTS" id="PR00344">
    <property type="entry name" value="BCTRLSENSOR"/>
</dbReference>
<dbReference type="SUPFAM" id="SSF55874">
    <property type="entry name" value="ATPase domain of HSP90 chaperone/DNA topoisomerase II/histidine kinase"/>
    <property type="match status" value="1"/>
</dbReference>
<dbReference type="InterPro" id="IPR003594">
    <property type="entry name" value="HATPase_dom"/>
</dbReference>
<dbReference type="Proteomes" id="UP001596113">
    <property type="component" value="Unassembled WGS sequence"/>
</dbReference>
<evidence type="ECO:0000256" key="3">
    <source>
        <dbReference type="ARBA" id="ARBA00012438"/>
    </source>
</evidence>
<keyword evidence="10" id="KW-0067">ATP-binding</keyword>
<evidence type="ECO:0000256" key="14">
    <source>
        <dbReference type="ARBA" id="ARBA00023136"/>
    </source>
</evidence>
<keyword evidence="6" id="KW-0808">Transferase</keyword>
<keyword evidence="5" id="KW-0597">Phosphoprotein</keyword>
<dbReference type="Gene3D" id="3.30.565.10">
    <property type="entry name" value="Histidine kinase-like ATPase, C-terminal domain"/>
    <property type="match status" value="1"/>
</dbReference>
<evidence type="ECO:0000256" key="2">
    <source>
        <dbReference type="ARBA" id="ARBA00004651"/>
    </source>
</evidence>
<reference evidence="21" key="1">
    <citation type="journal article" date="2019" name="Int. J. Syst. Evol. Microbiol.">
        <title>The Global Catalogue of Microorganisms (GCM) 10K type strain sequencing project: providing services to taxonomists for standard genome sequencing and annotation.</title>
        <authorList>
            <consortium name="The Broad Institute Genomics Platform"/>
            <consortium name="The Broad Institute Genome Sequencing Center for Infectious Disease"/>
            <person name="Wu L."/>
            <person name="Ma J."/>
        </authorList>
    </citation>
    <scope>NUCLEOTIDE SEQUENCE [LARGE SCALE GENOMIC DNA]</scope>
    <source>
        <strain evidence="21">CGMCC 1.18575</strain>
    </source>
</reference>
<dbReference type="InterPro" id="IPR003661">
    <property type="entry name" value="HisK_dim/P_dom"/>
</dbReference>
<keyword evidence="7 17" id="KW-0812">Transmembrane</keyword>
<dbReference type="PANTHER" id="PTHR45528">
    <property type="entry name" value="SENSOR HISTIDINE KINASE CPXA"/>
    <property type="match status" value="1"/>
</dbReference>
<evidence type="ECO:0000256" key="7">
    <source>
        <dbReference type="ARBA" id="ARBA00022692"/>
    </source>
</evidence>
<evidence type="ECO:0000256" key="8">
    <source>
        <dbReference type="ARBA" id="ARBA00022741"/>
    </source>
</evidence>